<organism evidence="3 4">
    <name type="scientific">Pseudoduganella namucuonensis</name>
    <dbReference type="NCBI Taxonomy" id="1035707"/>
    <lineage>
        <taxon>Bacteria</taxon>
        <taxon>Pseudomonadati</taxon>
        <taxon>Pseudomonadota</taxon>
        <taxon>Betaproteobacteria</taxon>
        <taxon>Burkholderiales</taxon>
        <taxon>Oxalobacteraceae</taxon>
        <taxon>Telluria group</taxon>
        <taxon>Pseudoduganella</taxon>
    </lineage>
</organism>
<feature type="domain" description="CheW-like" evidence="2">
    <location>
        <begin position="54"/>
        <end position="195"/>
    </location>
</feature>
<dbReference type="AlphaFoldDB" id="A0A1I7LJ30"/>
<dbReference type="SUPFAM" id="SSF50341">
    <property type="entry name" value="CheW-like"/>
    <property type="match status" value="1"/>
</dbReference>
<evidence type="ECO:0000256" key="1">
    <source>
        <dbReference type="SAM" id="MobiDB-lite"/>
    </source>
</evidence>
<dbReference type="InterPro" id="IPR002545">
    <property type="entry name" value="CheW-lke_dom"/>
</dbReference>
<dbReference type="InterPro" id="IPR036061">
    <property type="entry name" value="CheW-like_dom_sf"/>
</dbReference>
<gene>
    <name evidence="3" type="ORF">SAMN05216552_103066</name>
</gene>
<dbReference type="OrthoDB" id="5298045at2"/>
<dbReference type="GO" id="GO:0006935">
    <property type="term" value="P:chemotaxis"/>
    <property type="evidence" value="ECO:0007669"/>
    <property type="project" value="InterPro"/>
</dbReference>
<dbReference type="Pfam" id="PF01584">
    <property type="entry name" value="CheW"/>
    <property type="match status" value="1"/>
</dbReference>
<evidence type="ECO:0000259" key="2">
    <source>
        <dbReference type="PROSITE" id="PS50851"/>
    </source>
</evidence>
<dbReference type="RefSeq" id="WP_093558418.1">
    <property type="nucleotide sequence ID" value="NZ_FPBO01000030.1"/>
</dbReference>
<protein>
    <submittedName>
        <fullName evidence="3">Twitching motility protein PilI</fullName>
    </submittedName>
</protein>
<reference evidence="4" key="1">
    <citation type="submission" date="2016-10" db="EMBL/GenBank/DDBJ databases">
        <authorList>
            <person name="Varghese N."/>
            <person name="Submissions S."/>
        </authorList>
    </citation>
    <scope>NUCLEOTIDE SEQUENCE [LARGE SCALE GENOMIC DNA]</scope>
    <source>
        <strain evidence="4">CGMCC 1.11014</strain>
    </source>
</reference>
<name>A0A1I7LJ30_9BURK</name>
<dbReference type="PROSITE" id="PS50851">
    <property type="entry name" value="CHEW"/>
    <property type="match status" value="1"/>
</dbReference>
<evidence type="ECO:0000313" key="3">
    <source>
        <dbReference type="EMBL" id="SFV09706.1"/>
    </source>
</evidence>
<dbReference type="Gene3D" id="2.40.50.180">
    <property type="entry name" value="CheA-289, Domain 4"/>
    <property type="match status" value="1"/>
</dbReference>
<feature type="region of interest" description="Disordered" evidence="1">
    <location>
        <begin position="1"/>
        <end position="31"/>
    </location>
</feature>
<evidence type="ECO:0000313" key="4">
    <source>
        <dbReference type="Proteomes" id="UP000199391"/>
    </source>
</evidence>
<proteinExistence type="predicted"/>
<dbReference type="SMART" id="SM00260">
    <property type="entry name" value="CheW"/>
    <property type="match status" value="1"/>
</dbReference>
<dbReference type="EMBL" id="FPBO01000030">
    <property type="protein sequence ID" value="SFV09706.1"/>
    <property type="molecule type" value="Genomic_DNA"/>
</dbReference>
<accession>A0A1I7LJ30</accession>
<dbReference type="STRING" id="1035707.SAMN05216552_103066"/>
<feature type="compositionally biased region" description="Pro residues" evidence="1">
    <location>
        <begin position="11"/>
        <end position="21"/>
    </location>
</feature>
<dbReference type="Proteomes" id="UP000199391">
    <property type="component" value="Unassembled WGS sequence"/>
</dbReference>
<keyword evidence="4" id="KW-1185">Reference proteome</keyword>
<dbReference type="GO" id="GO:0007165">
    <property type="term" value="P:signal transduction"/>
    <property type="evidence" value="ECO:0007669"/>
    <property type="project" value="InterPro"/>
</dbReference>
<sequence>MSSAAGDLPHAPEPVPVPASAPAPTGAERRSRLRRYQAQLLERMHAAKSGEAAAGRELGVQLGAARCLLDLTQVGEIVPFQPGQPLATVPLARDWYLGLANIRGGLTGVIDLARYLGEAATAPAAGCSVITFAPGLGFNCALLAARVLGLRKLDDMTARQPDGAAPAWCAQRFTDPEGQQWTRLDLALLVREAGFLQVGR</sequence>